<dbReference type="SUPFAM" id="SSF47336">
    <property type="entry name" value="ACP-like"/>
    <property type="match status" value="1"/>
</dbReference>
<sequence>MSTPAAETLVLLAREVAKILHVDAVEINIGIGELGVDSISIVTLLTFCEQLYSPADTEALSITQRTTLEQLDADLRALQTAC</sequence>
<keyword evidence="3" id="KW-1185">Reference proteome</keyword>
<name>A0AAI8FRT1_9BURK</name>
<feature type="domain" description="Carrier" evidence="1">
    <location>
        <begin position="3"/>
        <end position="79"/>
    </location>
</feature>
<evidence type="ECO:0000313" key="3">
    <source>
        <dbReference type="Proteomes" id="UP000029424"/>
    </source>
</evidence>
<gene>
    <name evidence="2" type="ORF">DM82_5616</name>
</gene>
<dbReference type="EMBL" id="CP008727">
    <property type="protein sequence ID" value="AIO70564.1"/>
    <property type="molecule type" value="Genomic_DNA"/>
</dbReference>
<dbReference type="PROSITE" id="PS50075">
    <property type="entry name" value="CARRIER"/>
    <property type="match status" value="1"/>
</dbReference>
<reference evidence="2 3" key="1">
    <citation type="submission" date="2014-06" db="EMBL/GenBank/DDBJ databases">
        <authorList>
            <person name="Bishop-Lilly K.A."/>
            <person name="Broomall S.M."/>
            <person name="Chain P.S."/>
            <person name="Chertkov O."/>
            <person name="Coyne S.R."/>
            <person name="Daligault H.E."/>
            <person name="Davenport K.W."/>
            <person name="Erkkila T."/>
            <person name="Frey K.G."/>
            <person name="Gibbons H.S."/>
            <person name="Gu W."/>
            <person name="Jaissle J."/>
            <person name="Johnson S.L."/>
            <person name="Koroleva G.I."/>
            <person name="Ladner J.T."/>
            <person name="Lo C.-C."/>
            <person name="Minogue T.D."/>
            <person name="Munk C."/>
            <person name="Palacios G.F."/>
            <person name="Redden C.L."/>
            <person name="Rosenzweig C.N."/>
            <person name="Scholz M.B."/>
            <person name="Teshima H."/>
            <person name="Xu Y."/>
        </authorList>
    </citation>
    <scope>NUCLEOTIDE SEQUENCE [LARGE SCALE GENOMIC DNA]</scope>
    <source>
        <strain evidence="2 3">EO147</strain>
    </source>
</reference>
<dbReference type="InterPro" id="IPR009081">
    <property type="entry name" value="PP-bd_ACP"/>
</dbReference>
<dbReference type="Proteomes" id="UP000029424">
    <property type="component" value="Chromosome 2"/>
</dbReference>
<dbReference type="InterPro" id="IPR036736">
    <property type="entry name" value="ACP-like_sf"/>
</dbReference>
<dbReference type="AlphaFoldDB" id="A0AAI8FRT1"/>
<protein>
    <submittedName>
        <fullName evidence="2">Acyl carrier protein</fullName>
    </submittedName>
</protein>
<proteinExistence type="predicted"/>
<dbReference type="RefSeq" id="WP_010111675.1">
    <property type="nucleotide sequence ID" value="NZ_CP008727.1"/>
</dbReference>
<accession>A0AAI8FRT1</accession>
<organism evidence="2 3">
    <name type="scientific">Burkholderia oklahomensis</name>
    <dbReference type="NCBI Taxonomy" id="342113"/>
    <lineage>
        <taxon>Bacteria</taxon>
        <taxon>Pseudomonadati</taxon>
        <taxon>Pseudomonadota</taxon>
        <taxon>Betaproteobacteria</taxon>
        <taxon>Burkholderiales</taxon>
        <taxon>Burkholderiaceae</taxon>
        <taxon>Burkholderia</taxon>
        <taxon>pseudomallei group</taxon>
    </lineage>
</organism>
<evidence type="ECO:0000313" key="2">
    <source>
        <dbReference type="EMBL" id="AIO70564.1"/>
    </source>
</evidence>
<evidence type="ECO:0000259" key="1">
    <source>
        <dbReference type="PROSITE" id="PS50075"/>
    </source>
</evidence>
<dbReference type="KEGG" id="bok:DM82_5616"/>